<gene>
    <name evidence="2" type="ORF">LCPAC406_04010</name>
</gene>
<keyword evidence="1" id="KW-0812">Transmembrane</keyword>
<feature type="transmembrane region" description="Helical" evidence="1">
    <location>
        <begin position="43"/>
        <end position="65"/>
    </location>
</feature>
<organism evidence="2">
    <name type="scientific">Pithovirus LCPAC406</name>
    <dbReference type="NCBI Taxonomy" id="2506599"/>
    <lineage>
        <taxon>Viruses</taxon>
        <taxon>Pithoviruses</taxon>
    </lineage>
</organism>
<evidence type="ECO:0000313" key="2">
    <source>
        <dbReference type="EMBL" id="QBK94087.1"/>
    </source>
</evidence>
<dbReference type="EMBL" id="MK500613">
    <property type="protein sequence ID" value="QBK94087.1"/>
    <property type="molecule type" value="Genomic_DNA"/>
</dbReference>
<proteinExistence type="predicted"/>
<reference evidence="2" key="1">
    <citation type="journal article" date="2019" name="MBio">
        <title>Virus Genomes from Deep Sea Sediments Expand the Ocean Megavirome and Support Independent Origins of Viral Gigantism.</title>
        <authorList>
            <person name="Backstrom D."/>
            <person name="Yutin N."/>
            <person name="Jorgensen S.L."/>
            <person name="Dharamshi J."/>
            <person name="Homa F."/>
            <person name="Zaremba-Niedwiedzka K."/>
            <person name="Spang A."/>
            <person name="Wolf Y.I."/>
            <person name="Koonin E.V."/>
            <person name="Ettema T.J."/>
        </authorList>
    </citation>
    <scope>NUCLEOTIDE SEQUENCE</scope>
</reference>
<sequence length="79" mass="8971">MRTATRFHSLNPYTKFYLTGAVLTSPLAYITMFDHVEHDTLDIGYPGAIVYGTGNTLIWPIYLMCRLASESAKAKHRDF</sequence>
<evidence type="ECO:0000256" key="1">
    <source>
        <dbReference type="SAM" id="Phobius"/>
    </source>
</evidence>
<name>A0A481ZEA1_9VIRU</name>
<feature type="transmembrane region" description="Helical" evidence="1">
    <location>
        <begin position="12"/>
        <end position="31"/>
    </location>
</feature>
<protein>
    <submittedName>
        <fullName evidence="2">Uncharacterized protein</fullName>
    </submittedName>
</protein>
<keyword evidence="1" id="KW-1133">Transmembrane helix</keyword>
<accession>A0A481ZEA1</accession>
<keyword evidence="1" id="KW-0472">Membrane</keyword>